<dbReference type="KEGG" id="arca:HC352_08305"/>
<reference evidence="1 2" key="1">
    <citation type="submission" date="2020-03" db="EMBL/GenBank/DDBJ databases">
        <title>Complete genome of Arcanobacterium buesumensis sp. nov. strain 2701.</title>
        <authorList>
            <person name="Borowiak M."/>
            <person name="Alssahen M."/>
            <person name="Laemmler C."/>
            <person name="Malorny B."/>
            <person name="Hassan A."/>
            <person name="Prenger-Berninghoff E."/>
            <person name="Ploetz M."/>
            <person name="Abdulmawjood A."/>
        </authorList>
    </citation>
    <scope>NUCLEOTIDE SEQUENCE [LARGE SCALE GENOMIC DNA]</scope>
    <source>
        <strain evidence="1 2">2701</strain>
    </source>
</reference>
<dbReference type="EMBL" id="CP050804">
    <property type="protein sequence ID" value="QJC22502.1"/>
    <property type="molecule type" value="Genomic_DNA"/>
</dbReference>
<gene>
    <name evidence="1" type="ORF">HC352_08305</name>
</gene>
<evidence type="ECO:0000313" key="2">
    <source>
        <dbReference type="Proteomes" id="UP000502298"/>
    </source>
</evidence>
<protein>
    <submittedName>
        <fullName evidence="1">Uncharacterized protein</fullName>
    </submittedName>
</protein>
<organism evidence="1 2">
    <name type="scientific">Arcanobacterium buesumense</name>
    <dbReference type="NCBI Taxonomy" id="2722751"/>
    <lineage>
        <taxon>Bacteria</taxon>
        <taxon>Bacillati</taxon>
        <taxon>Actinomycetota</taxon>
        <taxon>Actinomycetes</taxon>
        <taxon>Actinomycetales</taxon>
        <taxon>Actinomycetaceae</taxon>
        <taxon>Arcanobacterium</taxon>
    </lineage>
</organism>
<name>A0A6H2EN75_9ACTO</name>
<evidence type="ECO:0000313" key="1">
    <source>
        <dbReference type="EMBL" id="QJC22502.1"/>
    </source>
</evidence>
<accession>A0A6H2EN75</accession>
<sequence length="60" mass="6386">MAKIVKIKRYMNALGGVKEAVRLMWGASFKYEKLLAAGGALGGLVSEIAGITDVKEKCLS</sequence>
<dbReference type="Proteomes" id="UP000502298">
    <property type="component" value="Chromosome"/>
</dbReference>
<proteinExistence type="predicted"/>
<keyword evidence="2" id="KW-1185">Reference proteome</keyword>
<dbReference type="AlphaFoldDB" id="A0A6H2EN75"/>